<comment type="caution">
    <text evidence="9">The sequence shown here is derived from an EMBL/GenBank/DDBJ whole genome shotgun (WGS) entry which is preliminary data.</text>
</comment>
<gene>
    <name evidence="6 9" type="primary">rsmC</name>
    <name evidence="9" type="ORF">ACFFHK_02485</name>
</gene>
<keyword evidence="10" id="KW-1185">Reference proteome</keyword>
<dbReference type="PROSITE" id="PS00092">
    <property type="entry name" value="N6_MTASE"/>
    <property type="match status" value="1"/>
</dbReference>
<proteinExistence type="inferred from homology"/>
<keyword evidence="2 6" id="KW-0698">rRNA processing</keyword>
<dbReference type="Pfam" id="PF08468">
    <property type="entry name" value="MTS_N"/>
    <property type="match status" value="1"/>
</dbReference>
<dbReference type="InterPro" id="IPR046977">
    <property type="entry name" value="RsmC/RlmG"/>
</dbReference>
<dbReference type="NCBIfam" id="NF007023">
    <property type="entry name" value="PRK09489.1"/>
    <property type="match status" value="1"/>
</dbReference>
<keyword evidence="4 6" id="KW-0808">Transferase</keyword>
<feature type="domain" description="Methyltransferase small" evidence="7">
    <location>
        <begin position="163"/>
        <end position="329"/>
    </location>
</feature>
<evidence type="ECO:0000259" key="7">
    <source>
        <dbReference type="Pfam" id="PF05175"/>
    </source>
</evidence>
<feature type="domain" description="Methyltransferase small N-terminal" evidence="8">
    <location>
        <begin position="6"/>
        <end position="155"/>
    </location>
</feature>
<comment type="catalytic activity">
    <reaction evidence="6">
        <text>guanosine(1207) in 16S rRNA + S-adenosyl-L-methionine = N(2)-methylguanosine(1207) in 16S rRNA + S-adenosyl-L-homocysteine + H(+)</text>
        <dbReference type="Rhea" id="RHEA:42736"/>
        <dbReference type="Rhea" id="RHEA-COMP:10213"/>
        <dbReference type="Rhea" id="RHEA-COMP:10214"/>
        <dbReference type="ChEBI" id="CHEBI:15378"/>
        <dbReference type="ChEBI" id="CHEBI:57856"/>
        <dbReference type="ChEBI" id="CHEBI:59789"/>
        <dbReference type="ChEBI" id="CHEBI:74269"/>
        <dbReference type="ChEBI" id="CHEBI:74481"/>
        <dbReference type="EC" id="2.1.1.172"/>
    </reaction>
</comment>
<dbReference type="Proteomes" id="UP001589767">
    <property type="component" value="Unassembled WGS sequence"/>
</dbReference>
<dbReference type="InterPro" id="IPR013675">
    <property type="entry name" value="Mtase_sm_N"/>
</dbReference>
<accession>A0ABV6GZ11</accession>
<evidence type="ECO:0000256" key="6">
    <source>
        <dbReference type="HAMAP-Rule" id="MF_01862"/>
    </source>
</evidence>
<dbReference type="InterPro" id="IPR029063">
    <property type="entry name" value="SAM-dependent_MTases_sf"/>
</dbReference>
<dbReference type="PANTHER" id="PTHR47816:SF4">
    <property type="entry name" value="RIBOSOMAL RNA SMALL SUBUNIT METHYLTRANSFERASE C"/>
    <property type="match status" value="1"/>
</dbReference>
<dbReference type="SUPFAM" id="SSF53335">
    <property type="entry name" value="S-adenosyl-L-methionine-dependent methyltransferases"/>
    <property type="match status" value="1"/>
</dbReference>
<keyword evidence="3 6" id="KW-0489">Methyltransferase</keyword>
<comment type="subcellular location">
    <subcellularLocation>
        <location evidence="6">Cytoplasm</location>
    </subcellularLocation>
</comment>
<dbReference type="Pfam" id="PF05175">
    <property type="entry name" value="MTS"/>
    <property type="match status" value="1"/>
</dbReference>
<comment type="similarity">
    <text evidence="6">Belongs to the methyltransferase superfamily. RsmC family.</text>
</comment>
<protein>
    <recommendedName>
        <fullName evidence="6">Ribosomal RNA small subunit methyltransferase C</fullName>
        <ecNumber evidence="6">2.1.1.172</ecNumber>
    </recommendedName>
    <alternativeName>
        <fullName evidence="6">16S rRNA m2G1207 methyltransferase</fullName>
    </alternativeName>
    <alternativeName>
        <fullName evidence="6">rRNA (guanine-N(2)-)-methyltransferase RsmC</fullName>
    </alternativeName>
</protein>
<dbReference type="InterPro" id="IPR002052">
    <property type="entry name" value="DNA_methylase_N6_adenine_CS"/>
</dbReference>
<evidence type="ECO:0000256" key="4">
    <source>
        <dbReference type="ARBA" id="ARBA00022679"/>
    </source>
</evidence>
<dbReference type="HAMAP" id="MF_01862">
    <property type="entry name" value="16SrRNA_methyltr_C"/>
    <property type="match status" value="1"/>
</dbReference>
<evidence type="ECO:0000256" key="2">
    <source>
        <dbReference type="ARBA" id="ARBA00022552"/>
    </source>
</evidence>
<dbReference type="EMBL" id="JBHLWB010000001">
    <property type="protein sequence ID" value="MFC0308573.1"/>
    <property type="molecule type" value="Genomic_DNA"/>
</dbReference>
<dbReference type="EC" id="2.1.1.172" evidence="6"/>
<comment type="subunit">
    <text evidence="6">Monomer.</text>
</comment>
<dbReference type="Gene3D" id="3.40.50.150">
    <property type="entry name" value="Vaccinia Virus protein VP39"/>
    <property type="match status" value="2"/>
</dbReference>
<reference evidence="9 10" key="1">
    <citation type="submission" date="2024-09" db="EMBL/GenBank/DDBJ databases">
        <authorList>
            <person name="Sun Q."/>
            <person name="Mori K."/>
        </authorList>
    </citation>
    <scope>NUCLEOTIDE SEQUENCE [LARGE SCALE GENOMIC DNA]</scope>
    <source>
        <strain evidence="9 10">CCM 7539</strain>
    </source>
</reference>
<dbReference type="GO" id="GO:0052914">
    <property type="term" value="F:16S rRNA (guanine(1207)-N(2))-methyltransferase activity"/>
    <property type="evidence" value="ECO:0007669"/>
    <property type="project" value="UniProtKB-EC"/>
</dbReference>
<keyword evidence="1 6" id="KW-0963">Cytoplasm</keyword>
<organism evidence="9 10">
    <name type="scientific">Gallibacterium trehalosifermentans</name>
    <dbReference type="NCBI Taxonomy" id="516935"/>
    <lineage>
        <taxon>Bacteria</taxon>
        <taxon>Pseudomonadati</taxon>
        <taxon>Pseudomonadota</taxon>
        <taxon>Gammaproteobacteria</taxon>
        <taxon>Pasteurellales</taxon>
        <taxon>Pasteurellaceae</taxon>
        <taxon>Gallibacterium</taxon>
    </lineage>
</organism>
<evidence type="ECO:0000259" key="8">
    <source>
        <dbReference type="Pfam" id="PF08468"/>
    </source>
</evidence>
<evidence type="ECO:0000256" key="1">
    <source>
        <dbReference type="ARBA" id="ARBA00022490"/>
    </source>
</evidence>
<dbReference type="RefSeq" id="WP_382368952.1">
    <property type="nucleotide sequence ID" value="NZ_JBHLWB010000001.1"/>
</dbReference>
<dbReference type="InterPro" id="IPR023543">
    <property type="entry name" value="rRNA_ssu_MeTfrase_C"/>
</dbReference>
<evidence type="ECO:0000256" key="5">
    <source>
        <dbReference type="ARBA" id="ARBA00022691"/>
    </source>
</evidence>
<dbReference type="PANTHER" id="PTHR47816">
    <property type="entry name" value="RIBOSOMAL RNA SMALL SUBUNIT METHYLTRANSFERASE C"/>
    <property type="match status" value="1"/>
</dbReference>
<comment type="function">
    <text evidence="6">Specifically methylates the guanine in position 1207 of 16S rRNA in the 30S particle.</text>
</comment>
<evidence type="ECO:0000256" key="3">
    <source>
        <dbReference type="ARBA" id="ARBA00022603"/>
    </source>
</evidence>
<dbReference type="CDD" id="cd02440">
    <property type="entry name" value="AdoMet_MTases"/>
    <property type="match status" value="1"/>
</dbReference>
<keyword evidence="5 6" id="KW-0949">S-adenosyl-L-methionine</keyword>
<name>A0ABV6GZ11_9PAST</name>
<dbReference type="InterPro" id="IPR007848">
    <property type="entry name" value="Small_mtfrase_dom"/>
</dbReference>
<evidence type="ECO:0000313" key="10">
    <source>
        <dbReference type="Proteomes" id="UP001589767"/>
    </source>
</evidence>
<evidence type="ECO:0000313" key="9">
    <source>
        <dbReference type="EMBL" id="MFC0308573.1"/>
    </source>
</evidence>
<sequence length="334" mass="37180">MLTPESQVLARHLDLFVNKKVLFLGNIQDDFPAICQQTAREVRVVSSYFDYVQRAKLASIFALEAEYQVEDLIVFYWGKNKRECQFQLQQILSQVPIDQSVLIVGENRGGVRSAETFCEKWGNITKIDSARRCGLYHLALQQPPHFELTAWWREYTLAKYADLTVCSLPGVFSATELDQGTALLLSTLQQPIQGSVLDVGCGAGVIGAYLKHQNPMIELTMTDIHAMALASAQQTLAKNHLAGNVIASNVFSAIPQKFNLIVSNPPFHAGIDTAFDAVEALIREAKAHLYKGGELRIVANAFLPYPDVLDRYFGCHQVLAKTGKFKVYQVVNNS</sequence>